<organism evidence="3">
    <name type="scientific">Saccharum hybrid cultivar R570</name>
    <dbReference type="NCBI Taxonomy" id="131158"/>
    <lineage>
        <taxon>Eukaryota</taxon>
        <taxon>Viridiplantae</taxon>
        <taxon>Streptophyta</taxon>
        <taxon>Embryophyta</taxon>
        <taxon>Tracheophyta</taxon>
        <taxon>Spermatophyta</taxon>
        <taxon>Magnoliopsida</taxon>
        <taxon>Liliopsida</taxon>
        <taxon>Poales</taxon>
        <taxon>Poaceae</taxon>
        <taxon>PACMAD clade</taxon>
        <taxon>Panicoideae</taxon>
        <taxon>Andropogonodae</taxon>
        <taxon>Andropogoneae</taxon>
        <taxon>Saccharinae</taxon>
        <taxon>Saccharum</taxon>
        <taxon>Saccharum officinarum species complex</taxon>
    </lineage>
</organism>
<feature type="region of interest" description="Disordered" evidence="2">
    <location>
        <begin position="330"/>
        <end position="372"/>
    </location>
</feature>
<dbReference type="PANTHER" id="PTHR31807:SF22">
    <property type="entry name" value="OS07G0115600 PROTEIN"/>
    <property type="match status" value="1"/>
</dbReference>
<dbReference type="EMBL" id="KF184717">
    <property type="protein sequence ID" value="AGT17097.1"/>
    <property type="molecule type" value="Genomic_DNA"/>
</dbReference>
<protein>
    <submittedName>
        <fullName evidence="3">Proteophosphoglycan</fullName>
    </submittedName>
</protein>
<dbReference type="GO" id="GO:0051225">
    <property type="term" value="P:spindle assembly"/>
    <property type="evidence" value="ECO:0007669"/>
    <property type="project" value="TreeGrafter"/>
</dbReference>
<feature type="compositionally biased region" description="Low complexity" evidence="2">
    <location>
        <begin position="267"/>
        <end position="276"/>
    </location>
</feature>
<feature type="region of interest" description="Disordered" evidence="2">
    <location>
        <begin position="136"/>
        <end position="194"/>
    </location>
</feature>
<comment type="similarity">
    <text evidence="1">Belongs to the QWRF family.</text>
</comment>
<dbReference type="InterPro" id="IPR007573">
    <property type="entry name" value="QWRF"/>
</dbReference>
<dbReference type="PANTHER" id="PTHR31807">
    <property type="entry name" value="AUGMIN FAMILY MEMBER"/>
    <property type="match status" value="1"/>
</dbReference>
<dbReference type="GO" id="GO:0008017">
    <property type="term" value="F:microtubule binding"/>
    <property type="evidence" value="ECO:0007669"/>
    <property type="project" value="TreeGrafter"/>
</dbReference>
<sequence length="591" mass="62591">MPPTVVDATVATPPLEPTGRCRRRPAALPNANAGCVVATALSDANANANAAAAARRPKAKAVASRYLTPSCKPTSVSVSSSTKSPAPRTPASTDRSRPVLPNVAAAATDAAAASGGSATTTRRTLAVAFQSPAYSLETSRPSSASAEPAGTPEPKRSVARAKVSDARQNTYRWPPASAPCGRDGRAVSKTPECSASSKKEALAAIFGAVRSTAFRGTPRRASVDGANDNEYLLALSSDTDSASSGGSGSGDGCAPQRSVGLGPRPSPRSAMSSSARFTRDAMGTRSERFAYSVMPWPSCAAATSPAPAPAPVPVKKRSLFTGLLSSPFSRASLKQPSPSKPVASAFRRAASASPARRSTEGPASAGNTQGKSCGVDGDMKCRLPAAIKTEEEHQLRLLYTRELQWRFVNAQARAAISSQTMGAEKNLSGAWISILRMRKSVAIRKMQLQLLRNNCKIMSILRGQMKYLEEWSFLERDHAHSLSGTTQALTATVLRLPVSNGAMADIHGIRNSLSSAVDVMHTIGNSTRAQLPKLARTNVLVTQLSRVFIQEHILMAQCRDLLSTLASMHVRYSSLQGQRIQLNQQRRQYLQ</sequence>
<evidence type="ECO:0000313" key="3">
    <source>
        <dbReference type="EMBL" id="AGT17097.1"/>
    </source>
</evidence>
<accession>A0A059Q0G3</accession>
<name>A0A059Q0G3_9POAL</name>
<evidence type="ECO:0000256" key="1">
    <source>
        <dbReference type="ARBA" id="ARBA00010016"/>
    </source>
</evidence>
<feature type="compositionally biased region" description="Low complexity" evidence="2">
    <location>
        <begin position="343"/>
        <end position="356"/>
    </location>
</feature>
<dbReference type="GO" id="GO:0005737">
    <property type="term" value="C:cytoplasm"/>
    <property type="evidence" value="ECO:0007669"/>
    <property type="project" value="TreeGrafter"/>
</dbReference>
<feature type="region of interest" description="Disordered" evidence="2">
    <location>
        <begin position="1"/>
        <end position="24"/>
    </location>
</feature>
<feature type="compositionally biased region" description="Low complexity" evidence="2">
    <location>
        <begin position="70"/>
        <end position="85"/>
    </location>
</feature>
<feature type="compositionally biased region" description="Polar residues" evidence="2">
    <location>
        <begin position="136"/>
        <end position="145"/>
    </location>
</feature>
<feature type="region of interest" description="Disordered" evidence="2">
    <location>
        <begin position="237"/>
        <end position="281"/>
    </location>
</feature>
<feature type="region of interest" description="Disordered" evidence="2">
    <location>
        <begin position="70"/>
        <end position="100"/>
    </location>
</feature>
<dbReference type="AlphaFoldDB" id="A0A059Q0G3"/>
<dbReference type="GO" id="GO:0005880">
    <property type="term" value="C:nuclear microtubule"/>
    <property type="evidence" value="ECO:0007669"/>
    <property type="project" value="TreeGrafter"/>
</dbReference>
<proteinExistence type="inferred from homology"/>
<dbReference type="Pfam" id="PF04484">
    <property type="entry name" value="QWRF"/>
    <property type="match status" value="1"/>
</dbReference>
<reference evidence="3" key="1">
    <citation type="submission" date="2013-05" db="EMBL/GenBank/DDBJ databases">
        <title>Building the sugarcane genome for biotechnology and identifying evolutionary trends.</title>
        <authorList>
            <person name="De Setta N."/>
            <person name="Monteiro-Vitorello C.B."/>
            <person name="Metcalfe C.J."/>
            <person name="Cruz G.M.Q."/>
            <person name="Del Bem L.E."/>
            <person name="Vicentini R."/>
            <person name="Nogueira F.T.S."/>
            <person name="Campos R.A."/>
            <person name="Nunes S.L."/>
            <person name="Turrini P.C.G."/>
            <person name="Vieira A.P."/>
            <person name="Cruz E.A.O."/>
            <person name="Correa T.C.S."/>
            <person name="Hotta C.T."/>
            <person name="de Mello-Varani A."/>
            <person name="Vautrin S."/>
            <person name="Trindade A.S."/>
            <person name="Vilela M.M."/>
            <person name="Horta C.L."/>
            <person name="Sato P.M."/>
            <person name="de Andrade R.F."/>
            <person name="Nishiyama M.Y."/>
            <person name="Cardoso-Silva C.B."/>
            <person name="Scortecci K.C."/>
            <person name="Garcia A.A.F."/>
            <person name="Carneiro M.S."/>
            <person name="Kim C."/>
            <person name="Paterson A.H."/>
            <person name="Berges H."/>
            <person name="D'Hont A."/>
            <person name="de-Souza A.P."/>
            <person name="Souza G.M."/>
            <person name="Vincentz M."/>
            <person name="Kitajima J.P."/>
            <person name="Van Sluys M.-A."/>
        </authorList>
    </citation>
    <scope>NUCLEOTIDE SEQUENCE</scope>
</reference>
<gene>
    <name evidence="3" type="ORF">SHCRBa_146_G08_F_380</name>
</gene>
<evidence type="ECO:0000256" key="2">
    <source>
        <dbReference type="SAM" id="MobiDB-lite"/>
    </source>
</evidence>